<dbReference type="InterPro" id="IPR009072">
    <property type="entry name" value="Histone-fold"/>
</dbReference>
<keyword evidence="4" id="KW-0158">Chromosome</keyword>
<evidence type="ECO:0000259" key="12">
    <source>
        <dbReference type="PROSITE" id="PS51154"/>
    </source>
</evidence>
<keyword evidence="6" id="KW-0832">Ubl conjugation</keyword>
<proteinExistence type="inferred from homology"/>
<dbReference type="PhylomeDB" id="B3RVS6"/>
<dbReference type="STRING" id="10228.B3RVS6"/>
<dbReference type="InterPro" id="IPR043472">
    <property type="entry name" value="Macro_dom-like"/>
</dbReference>
<dbReference type="GO" id="GO:1901837">
    <property type="term" value="P:negative regulation of transcription of nucleolar large rRNA by RNA polymerase I"/>
    <property type="evidence" value="ECO:0000318"/>
    <property type="project" value="GO_Central"/>
</dbReference>
<feature type="compositionally biased region" description="Basic residues" evidence="11">
    <location>
        <begin position="1"/>
        <end position="13"/>
    </location>
</feature>
<dbReference type="GeneID" id="6752795"/>
<evidence type="ECO:0000256" key="8">
    <source>
        <dbReference type="ARBA" id="ARBA00023125"/>
    </source>
</evidence>
<dbReference type="HOGENOM" id="CLU_062828_0_0_1"/>
<dbReference type="SMART" id="SM00506">
    <property type="entry name" value="A1pp"/>
    <property type="match status" value="1"/>
</dbReference>
<dbReference type="CTD" id="6752795"/>
<dbReference type="EMBL" id="DS985244">
    <property type="protein sequence ID" value="EDV25549.1"/>
    <property type="molecule type" value="Genomic_DNA"/>
</dbReference>
<name>B3RVS6_TRIAD</name>
<evidence type="ECO:0000256" key="1">
    <source>
        <dbReference type="ARBA" id="ARBA00004123"/>
    </source>
</evidence>
<dbReference type="Proteomes" id="UP000009022">
    <property type="component" value="Unassembled WGS sequence"/>
</dbReference>
<dbReference type="Gene3D" id="3.40.220.10">
    <property type="entry name" value="Leucine Aminopeptidase, subunit E, domain 1"/>
    <property type="match status" value="1"/>
</dbReference>
<dbReference type="Pfam" id="PF00125">
    <property type="entry name" value="Histone"/>
    <property type="match status" value="1"/>
</dbReference>
<dbReference type="InterPro" id="IPR002119">
    <property type="entry name" value="Histone_H2A"/>
</dbReference>
<evidence type="ECO:0000256" key="10">
    <source>
        <dbReference type="ARBA" id="ARBA00023269"/>
    </source>
</evidence>
<feature type="region of interest" description="Disordered" evidence="11">
    <location>
        <begin position="136"/>
        <end position="157"/>
    </location>
</feature>
<reference evidence="13 14" key="1">
    <citation type="journal article" date="2008" name="Nature">
        <title>The Trichoplax genome and the nature of placozoans.</title>
        <authorList>
            <person name="Srivastava M."/>
            <person name="Begovic E."/>
            <person name="Chapman J."/>
            <person name="Putnam N.H."/>
            <person name="Hellsten U."/>
            <person name="Kawashima T."/>
            <person name="Kuo A."/>
            <person name="Mitros T."/>
            <person name="Salamov A."/>
            <person name="Carpenter M.L."/>
            <person name="Signorovitch A.Y."/>
            <person name="Moreno M.A."/>
            <person name="Kamm K."/>
            <person name="Grimwood J."/>
            <person name="Schmutz J."/>
            <person name="Shapiro H."/>
            <person name="Grigoriev I.V."/>
            <person name="Buss L.W."/>
            <person name="Schierwater B."/>
            <person name="Dellaporta S.L."/>
            <person name="Rokhsar D.S."/>
        </authorList>
    </citation>
    <scope>NUCLEOTIDE SEQUENCE [LARGE SCALE GENOMIC DNA]</scope>
    <source>
        <strain evidence="13 14">Grell-BS-1999</strain>
    </source>
</reference>
<feature type="domain" description="Macro" evidence="12">
    <location>
        <begin position="168"/>
        <end position="351"/>
    </location>
</feature>
<dbReference type="GO" id="GO:0003677">
    <property type="term" value="F:DNA binding"/>
    <property type="evidence" value="ECO:0007669"/>
    <property type="project" value="UniProtKB-KW"/>
</dbReference>
<dbReference type="PROSITE" id="PS51154">
    <property type="entry name" value="MACRO"/>
    <property type="match status" value="1"/>
</dbReference>
<dbReference type="GO" id="GO:0031507">
    <property type="term" value="P:heterochromatin formation"/>
    <property type="evidence" value="ECO:0000318"/>
    <property type="project" value="GO_Central"/>
</dbReference>
<evidence type="ECO:0000256" key="3">
    <source>
        <dbReference type="ARBA" id="ARBA00010691"/>
    </source>
</evidence>
<protein>
    <recommendedName>
        <fullName evidence="12">Macro domain-containing protein</fullName>
    </recommendedName>
</protein>
<organism evidence="13 14">
    <name type="scientific">Trichoplax adhaerens</name>
    <name type="common">Trichoplax reptans</name>
    <dbReference type="NCBI Taxonomy" id="10228"/>
    <lineage>
        <taxon>Eukaryota</taxon>
        <taxon>Metazoa</taxon>
        <taxon>Placozoa</taxon>
        <taxon>Uniplacotomia</taxon>
        <taxon>Trichoplacea</taxon>
        <taxon>Trichoplacidae</taxon>
        <taxon>Trichoplax</taxon>
    </lineage>
</organism>
<dbReference type="Pfam" id="PF16211">
    <property type="entry name" value="Histone_H2A_C"/>
    <property type="match status" value="1"/>
</dbReference>
<evidence type="ECO:0000256" key="9">
    <source>
        <dbReference type="ARBA" id="ARBA00023242"/>
    </source>
</evidence>
<dbReference type="SUPFAM" id="SSF52949">
    <property type="entry name" value="Macro domain-like"/>
    <property type="match status" value="1"/>
</dbReference>
<keyword evidence="10" id="KW-0544">Nucleosome core</keyword>
<dbReference type="eggNOG" id="KOG2633">
    <property type="taxonomic scope" value="Eukaryota"/>
</dbReference>
<dbReference type="Gene3D" id="1.10.20.10">
    <property type="entry name" value="Histone, subunit A"/>
    <property type="match status" value="1"/>
</dbReference>
<dbReference type="AlphaFoldDB" id="B3RVS6"/>
<keyword evidence="14" id="KW-1185">Reference proteome</keyword>
<keyword evidence="8" id="KW-0238">DNA-binding</keyword>
<dbReference type="InterPro" id="IPR007125">
    <property type="entry name" value="H2A/H2B/H3"/>
</dbReference>
<dbReference type="KEGG" id="tad:TRIADDRAFT_50221"/>
<evidence type="ECO:0000256" key="5">
    <source>
        <dbReference type="ARBA" id="ARBA00022499"/>
    </source>
</evidence>
<evidence type="ECO:0000256" key="7">
    <source>
        <dbReference type="ARBA" id="ARBA00022853"/>
    </source>
</evidence>
<dbReference type="FunFam" id="3.40.220.10:FF:000002">
    <property type="entry name" value="Core histone macro-H2A"/>
    <property type="match status" value="1"/>
</dbReference>
<dbReference type="OMA" id="GHHFPAK"/>
<feature type="region of interest" description="Disordered" evidence="11">
    <location>
        <begin position="1"/>
        <end position="20"/>
    </location>
</feature>
<dbReference type="InterPro" id="IPR032454">
    <property type="entry name" value="Histone_H2A_C"/>
</dbReference>
<gene>
    <name evidence="13" type="ORF">TRIADDRAFT_50221</name>
</gene>
<dbReference type="SUPFAM" id="SSF47113">
    <property type="entry name" value="Histone-fold"/>
    <property type="match status" value="1"/>
</dbReference>
<evidence type="ECO:0000313" key="13">
    <source>
        <dbReference type="EMBL" id="EDV25549.1"/>
    </source>
</evidence>
<comment type="similarity">
    <text evidence="3">Belongs to the histone H2A family.</text>
</comment>
<evidence type="ECO:0000256" key="4">
    <source>
        <dbReference type="ARBA" id="ARBA00022454"/>
    </source>
</evidence>
<dbReference type="Pfam" id="PF01661">
    <property type="entry name" value="Macro"/>
    <property type="match status" value="1"/>
</dbReference>
<keyword evidence="7" id="KW-0156">Chromatin regulator</keyword>
<dbReference type="GO" id="GO:0005634">
    <property type="term" value="C:nucleus"/>
    <property type="evidence" value="ECO:0000318"/>
    <property type="project" value="GO_Central"/>
</dbReference>
<dbReference type="GO" id="GO:0030527">
    <property type="term" value="F:structural constituent of chromatin"/>
    <property type="evidence" value="ECO:0000318"/>
    <property type="project" value="GO_Central"/>
</dbReference>
<dbReference type="InParanoid" id="B3RVS6"/>
<keyword evidence="9" id="KW-0539">Nucleus</keyword>
<dbReference type="GO" id="GO:0000786">
    <property type="term" value="C:nucleosome"/>
    <property type="evidence" value="ECO:0000318"/>
    <property type="project" value="GO_Central"/>
</dbReference>
<keyword evidence="5" id="KW-1017">Isopeptide bond</keyword>
<feature type="compositionally biased region" description="Polar residues" evidence="11">
    <location>
        <begin position="146"/>
        <end position="157"/>
    </location>
</feature>
<sequence length="354" mass="37425">MSGRGGKARKKPSSRSARAGLQFPVGRMHRRLKSSTHHLRIGSGAPVYLAACIEYLTAEILELAGNAARDNKKLRIIPRHIQLAIGNDEELHKLLSDVTIASGGVLPHVHTELLSKKAKGGGASVAAAAAPKKSKVRVSRVGKSTPAKSNFSKKSGSSTKAFKNSEVTILSEKQLFLGQKLIVTKGDITKISTDGIVHPTSSNFSHAGMIGGALSSAGGKQYMDGVAKVEQETGSLPVAGVTGSPAANLSAQEVIHVHSPSWGSTDCQGNLEKAVRNILDYADKKGMKSVAIPSIGSGSNNFPKLTAAQIILRSIAKYFVGVMSSSLKEVYFVLWDEESINIYTSELNKLDVSG</sequence>
<dbReference type="GO" id="GO:0000122">
    <property type="term" value="P:negative regulation of transcription by RNA polymerase II"/>
    <property type="evidence" value="ECO:0000318"/>
    <property type="project" value="GO_Central"/>
</dbReference>
<dbReference type="PROSITE" id="PS00046">
    <property type="entry name" value="HISTONE_H2A"/>
    <property type="match status" value="1"/>
</dbReference>
<dbReference type="SMART" id="SM00414">
    <property type="entry name" value="H2A"/>
    <property type="match status" value="1"/>
</dbReference>
<dbReference type="InterPro" id="IPR032458">
    <property type="entry name" value="Histone_H2A_CS"/>
</dbReference>
<accession>B3RVS6</accession>
<dbReference type="InterPro" id="IPR035796">
    <property type="entry name" value="Macro_H2A"/>
</dbReference>
<dbReference type="PRINTS" id="PR00620">
    <property type="entry name" value="HISTONEH2A"/>
</dbReference>
<dbReference type="InterPro" id="IPR002589">
    <property type="entry name" value="Macro_dom"/>
</dbReference>
<evidence type="ECO:0000256" key="11">
    <source>
        <dbReference type="SAM" id="MobiDB-lite"/>
    </source>
</evidence>
<evidence type="ECO:0000256" key="2">
    <source>
        <dbReference type="ARBA" id="ARBA00004286"/>
    </source>
</evidence>
<dbReference type="FunFam" id="1.10.20.10:FF:000013">
    <property type="entry name" value="Core histone macro-H2A"/>
    <property type="match status" value="1"/>
</dbReference>
<evidence type="ECO:0000256" key="6">
    <source>
        <dbReference type="ARBA" id="ARBA00022843"/>
    </source>
</evidence>
<comment type="subcellular location">
    <subcellularLocation>
        <location evidence="2">Chromosome</location>
    </subcellularLocation>
    <subcellularLocation>
        <location evidence="1">Nucleus</location>
    </subcellularLocation>
</comment>
<dbReference type="RefSeq" id="XP_002111582.1">
    <property type="nucleotide sequence ID" value="XM_002111546.1"/>
</dbReference>
<dbReference type="PANTHER" id="PTHR23430">
    <property type="entry name" value="HISTONE H2A"/>
    <property type="match status" value="1"/>
</dbReference>
<dbReference type="CDD" id="cd00074">
    <property type="entry name" value="HFD_H2A"/>
    <property type="match status" value="1"/>
</dbReference>
<dbReference type="CDD" id="cd02904">
    <property type="entry name" value="Macro_H2A-like"/>
    <property type="match status" value="1"/>
</dbReference>
<dbReference type="FunCoup" id="B3RVS6">
    <property type="interactions" value="1074"/>
</dbReference>
<dbReference type="eggNOG" id="KOG1756">
    <property type="taxonomic scope" value="Eukaryota"/>
</dbReference>
<dbReference type="GO" id="GO:0046982">
    <property type="term" value="F:protein heterodimerization activity"/>
    <property type="evidence" value="ECO:0007669"/>
    <property type="project" value="InterPro"/>
</dbReference>
<dbReference type="OrthoDB" id="9421954at2759"/>
<evidence type="ECO:0000313" key="14">
    <source>
        <dbReference type="Proteomes" id="UP000009022"/>
    </source>
</evidence>